<reference evidence="15 16" key="1">
    <citation type="journal article" date="2013" name="Genome Announc.">
        <title>Genome Sequence of the Pyrene- and Fluoranthene-Degrading Bacterium Cycloclasticus sp. Strain PY97M.</title>
        <authorList>
            <person name="Cui Z."/>
            <person name="Xu G."/>
            <person name="Li Q."/>
            <person name="Gao W."/>
            <person name="Zheng L."/>
        </authorList>
    </citation>
    <scope>NUCLEOTIDE SEQUENCE [LARGE SCALE GENOMIC DNA]</scope>
    <source>
        <strain evidence="15 16">PY97M</strain>
    </source>
</reference>
<evidence type="ECO:0000313" key="16">
    <source>
        <dbReference type="Proteomes" id="UP000015462"/>
    </source>
</evidence>
<comment type="similarity">
    <text evidence="12">Belongs to the helicase family. PriA subfamily.</text>
</comment>
<feature type="binding site" evidence="12">
    <location>
        <position position="447"/>
    </location>
    <ligand>
        <name>Zn(2+)</name>
        <dbReference type="ChEBI" id="CHEBI:29105"/>
        <label>2</label>
    </ligand>
</feature>
<dbReference type="InterPro" id="IPR042115">
    <property type="entry name" value="PriA_3primeBD_sf"/>
</dbReference>
<dbReference type="GO" id="GO:1990077">
    <property type="term" value="C:primosome complex"/>
    <property type="evidence" value="ECO:0007669"/>
    <property type="project" value="UniProtKB-UniRule"/>
</dbReference>
<dbReference type="NCBIfam" id="NF004067">
    <property type="entry name" value="PRK05580.1-4"/>
    <property type="match status" value="1"/>
</dbReference>
<dbReference type="InterPro" id="IPR027417">
    <property type="entry name" value="P-loop_NTPase"/>
</dbReference>
<organism evidence="15 16">
    <name type="scientific">Cycloclasticus pugetii</name>
    <dbReference type="NCBI Taxonomy" id="34068"/>
    <lineage>
        <taxon>Bacteria</taxon>
        <taxon>Pseudomonadati</taxon>
        <taxon>Pseudomonadota</taxon>
        <taxon>Gammaproteobacteria</taxon>
        <taxon>Thiotrichales</taxon>
        <taxon>Piscirickettsiaceae</taxon>
        <taxon>Cycloclasticus</taxon>
    </lineage>
</organism>
<comment type="catalytic activity">
    <reaction evidence="11 12">
        <text>ATP + H2O = ADP + phosphate + H(+)</text>
        <dbReference type="Rhea" id="RHEA:13065"/>
        <dbReference type="ChEBI" id="CHEBI:15377"/>
        <dbReference type="ChEBI" id="CHEBI:15378"/>
        <dbReference type="ChEBI" id="CHEBI:30616"/>
        <dbReference type="ChEBI" id="CHEBI:43474"/>
        <dbReference type="ChEBI" id="CHEBI:456216"/>
        <dbReference type="EC" id="5.6.2.4"/>
    </reaction>
</comment>
<dbReference type="Gene3D" id="3.40.50.300">
    <property type="entry name" value="P-loop containing nucleotide triphosphate hydrolases"/>
    <property type="match status" value="2"/>
</dbReference>
<dbReference type="NCBIfam" id="NF004065">
    <property type="entry name" value="PRK05580.1-1"/>
    <property type="match status" value="1"/>
</dbReference>
<dbReference type="PANTHER" id="PTHR30580:SF0">
    <property type="entry name" value="PRIMOSOMAL PROTEIN N"/>
    <property type="match status" value="1"/>
</dbReference>
<dbReference type="CDD" id="cd17929">
    <property type="entry name" value="DEXHc_priA"/>
    <property type="match status" value="1"/>
</dbReference>
<comment type="cofactor">
    <cofactor evidence="12">
        <name>Zn(2+)</name>
        <dbReference type="ChEBI" id="CHEBI:29105"/>
    </cofactor>
    <text evidence="12">Binds 2 zinc ions per subunit.</text>
</comment>
<comment type="function">
    <text evidence="12">Initiates the restart of stalled replication forks, which reloads the replicative helicase on sites other than the origin of replication. Recognizes and binds to abandoned replication forks and remodels them to uncover a helicase loading site. Promotes assembly of the primosome at these replication forks.</text>
</comment>
<dbReference type="GO" id="GO:0008270">
    <property type="term" value="F:zinc ion binding"/>
    <property type="evidence" value="ECO:0007669"/>
    <property type="project" value="UniProtKB-UniRule"/>
</dbReference>
<evidence type="ECO:0000259" key="13">
    <source>
        <dbReference type="PROSITE" id="PS51192"/>
    </source>
</evidence>
<feature type="binding site" evidence="12">
    <location>
        <position position="450"/>
    </location>
    <ligand>
        <name>Zn(2+)</name>
        <dbReference type="ChEBI" id="CHEBI:29105"/>
        <label>2</label>
    </ligand>
</feature>
<gene>
    <name evidence="12" type="primary">priA</name>
    <name evidence="15" type="ORF">L196_07339</name>
</gene>
<evidence type="ECO:0000256" key="12">
    <source>
        <dbReference type="HAMAP-Rule" id="MF_00983"/>
    </source>
</evidence>
<dbReference type="SMART" id="SM00490">
    <property type="entry name" value="HELICc"/>
    <property type="match status" value="1"/>
</dbReference>
<dbReference type="PROSITE" id="PS51194">
    <property type="entry name" value="HELICASE_CTER"/>
    <property type="match status" value="1"/>
</dbReference>
<dbReference type="InterPro" id="IPR005259">
    <property type="entry name" value="PriA"/>
</dbReference>
<evidence type="ECO:0000256" key="11">
    <source>
        <dbReference type="ARBA" id="ARBA00048988"/>
    </source>
</evidence>
<dbReference type="Pfam" id="PF18319">
    <property type="entry name" value="Zn_ribbon_PriA"/>
    <property type="match status" value="1"/>
</dbReference>
<feature type="binding site" evidence="12">
    <location>
        <position position="481"/>
    </location>
    <ligand>
        <name>Zn(2+)</name>
        <dbReference type="ChEBI" id="CHEBI:29105"/>
        <label>1</label>
    </ligand>
</feature>
<dbReference type="GO" id="GO:0016787">
    <property type="term" value="F:hydrolase activity"/>
    <property type="evidence" value="ECO:0007669"/>
    <property type="project" value="UniProtKB-KW"/>
</dbReference>
<keyword evidence="2 12" id="KW-0235">DNA replication</keyword>
<keyword evidence="7 12" id="KW-0862">Zinc</keyword>
<dbReference type="InterPro" id="IPR011545">
    <property type="entry name" value="DEAD/DEAH_box_helicase_dom"/>
</dbReference>
<dbReference type="GO" id="GO:0043138">
    <property type="term" value="F:3'-5' DNA helicase activity"/>
    <property type="evidence" value="ECO:0007669"/>
    <property type="project" value="UniProtKB-EC"/>
</dbReference>
<evidence type="ECO:0000256" key="10">
    <source>
        <dbReference type="ARBA" id="ARBA00023235"/>
    </source>
</evidence>
<evidence type="ECO:0000259" key="14">
    <source>
        <dbReference type="PROSITE" id="PS51194"/>
    </source>
</evidence>
<keyword evidence="6 12" id="KW-0347">Helicase</keyword>
<dbReference type="AlphaFoldDB" id="A0AB33Z159"/>
<dbReference type="GO" id="GO:0006302">
    <property type="term" value="P:double-strand break repair"/>
    <property type="evidence" value="ECO:0007669"/>
    <property type="project" value="InterPro"/>
</dbReference>
<dbReference type="Gene3D" id="3.40.1440.60">
    <property type="entry name" value="PriA, 3(prime) DNA-binding domain"/>
    <property type="match status" value="1"/>
</dbReference>
<keyword evidence="4 12" id="KW-0547">Nucleotide-binding</keyword>
<dbReference type="EC" id="5.6.2.4" evidence="12"/>
<feature type="binding site" evidence="12">
    <location>
        <position position="468"/>
    </location>
    <ligand>
        <name>Zn(2+)</name>
        <dbReference type="ChEBI" id="CHEBI:29105"/>
        <label>2</label>
    </ligand>
</feature>
<dbReference type="NCBIfam" id="TIGR00595">
    <property type="entry name" value="priA"/>
    <property type="match status" value="1"/>
</dbReference>
<dbReference type="InterPro" id="IPR041222">
    <property type="entry name" value="PriA_3primeBD"/>
</dbReference>
<dbReference type="Proteomes" id="UP000015462">
    <property type="component" value="Unassembled WGS sequence"/>
</dbReference>
<dbReference type="EMBL" id="ASHL01000005">
    <property type="protein sequence ID" value="EPD12958.1"/>
    <property type="molecule type" value="Genomic_DNA"/>
</dbReference>
<accession>A0AB33Z159</accession>
<evidence type="ECO:0000256" key="4">
    <source>
        <dbReference type="ARBA" id="ARBA00022741"/>
    </source>
</evidence>
<evidence type="ECO:0000256" key="3">
    <source>
        <dbReference type="ARBA" id="ARBA00022723"/>
    </source>
</evidence>
<proteinExistence type="inferred from homology"/>
<feature type="binding site" evidence="12">
    <location>
        <position position="438"/>
    </location>
    <ligand>
        <name>Zn(2+)</name>
        <dbReference type="ChEBI" id="CHEBI:29105"/>
        <label>1</label>
    </ligand>
</feature>
<feature type="binding site" evidence="12">
    <location>
        <position position="465"/>
    </location>
    <ligand>
        <name>Zn(2+)</name>
        <dbReference type="ChEBI" id="CHEBI:29105"/>
        <label>2</label>
    </ligand>
</feature>
<name>A0AB33Z159_9GAMM</name>
<keyword evidence="16" id="KW-1185">Reference proteome</keyword>
<dbReference type="Pfam" id="PF00270">
    <property type="entry name" value="DEAD"/>
    <property type="match status" value="1"/>
</dbReference>
<comment type="subunit">
    <text evidence="12">Component of the replication restart primosome.</text>
</comment>
<keyword evidence="3 12" id="KW-0479">Metal-binding</keyword>
<evidence type="ECO:0000256" key="8">
    <source>
        <dbReference type="ARBA" id="ARBA00022840"/>
    </source>
</evidence>
<sequence length="733" mass="82811">MSDFYLNIAVDTPLHRIFDYLPIKNSARSDYQIGQRVFVSFGRLKKIGVILNISSSTELSRKQLKPISQLIDRQPLISLDDLKLYKWAANYYHHPIGEVLAQAFPKQLRAGLTPTIELTTRYALSKHGLTLDENSLKRSPRQLGLWHQLKNADAPVDRDFFSTLDWNWRSPLKSMIEKGWVTASQEHNTATHSPTTPLFDPNPAQQTAIDSIAKALEGFQVFLLDGVTGSGKTEVYLRLIQHVISAGKQVLILLPEITLTPQLAQRFRQRLTAQMVISHSGLNDTQRAQAWLRLKEGLANILLGTRSAVFTPMRTPGLIIMDEEHDISFKQQEGFRYSARDIAVMRARDYSIPIVLGTATPSLESLYNVQQGRFKQLVLPERTAGASHPDIRLLDCRNQTLDNHLSQSLLKAIGKTLERNEQVILFVNRRGFAPVLMCHSCGWVAQCRRCDSRLVIHKNANLLRCHHCGVEHAIPNTCPSCQQAELFPLGLGTERVEETLSSHFPDTPVSRIDRDSTRQKNAMQSVIDKVHEGGAQILVGTQMLAKGHHFPNVTLVGIVDIDAGLFSCDFRASERMAQLITQVAGRAGREEKLGRVLIQTHHPEHPLLNTLITHGYTRFAKEALDERQQAQLPPYHYQALLRVNAINEQAVLNFLNDAKELISTIQAPLIQILGPVPAPMLKRAGRFRYQLLIESAQRKPRHQFLQQLLPKLEKLKSSRKVRWSIDVDPIDLF</sequence>
<dbReference type="InterPro" id="IPR041236">
    <property type="entry name" value="PriA_C"/>
</dbReference>
<dbReference type="PROSITE" id="PS51192">
    <property type="entry name" value="HELICASE_ATP_BIND_1"/>
    <property type="match status" value="1"/>
</dbReference>
<keyword evidence="1 12" id="KW-0639">Primosome</keyword>
<dbReference type="GO" id="GO:0006269">
    <property type="term" value="P:DNA replication, synthesis of primer"/>
    <property type="evidence" value="ECO:0007669"/>
    <property type="project" value="UniProtKB-KW"/>
</dbReference>
<dbReference type="Pfam" id="PF17764">
    <property type="entry name" value="PriA_3primeBD"/>
    <property type="match status" value="1"/>
</dbReference>
<evidence type="ECO:0000256" key="9">
    <source>
        <dbReference type="ARBA" id="ARBA00023125"/>
    </source>
</evidence>
<dbReference type="FunFam" id="3.40.50.300:FF:000489">
    <property type="entry name" value="Primosome assembly protein PriA"/>
    <property type="match status" value="1"/>
</dbReference>
<comment type="caution">
    <text evidence="15">The sequence shown here is derived from an EMBL/GenBank/DDBJ whole genome shotgun (WGS) entry which is preliminary data.</text>
</comment>
<dbReference type="SUPFAM" id="SSF52540">
    <property type="entry name" value="P-loop containing nucleoside triphosphate hydrolases"/>
    <property type="match status" value="2"/>
</dbReference>
<dbReference type="GO" id="GO:0006310">
    <property type="term" value="P:DNA recombination"/>
    <property type="evidence" value="ECO:0007669"/>
    <property type="project" value="InterPro"/>
</dbReference>
<comment type="catalytic activity">
    <reaction evidence="12">
        <text>Couples ATP hydrolysis with the unwinding of duplex DNA by translocating in the 3'-5' direction.</text>
        <dbReference type="EC" id="5.6.2.4"/>
    </reaction>
</comment>
<evidence type="ECO:0000256" key="5">
    <source>
        <dbReference type="ARBA" id="ARBA00022801"/>
    </source>
</evidence>
<dbReference type="InterPro" id="IPR001650">
    <property type="entry name" value="Helicase_C-like"/>
</dbReference>
<keyword evidence="5 12" id="KW-0378">Hydrolase</keyword>
<keyword evidence="10 12" id="KW-0413">Isomerase</keyword>
<dbReference type="HAMAP" id="MF_00983">
    <property type="entry name" value="PriA"/>
    <property type="match status" value="1"/>
</dbReference>
<evidence type="ECO:0000256" key="7">
    <source>
        <dbReference type="ARBA" id="ARBA00022833"/>
    </source>
</evidence>
<feature type="domain" description="Helicase ATP-binding" evidence="13">
    <location>
        <begin position="213"/>
        <end position="379"/>
    </location>
</feature>
<dbReference type="CDD" id="cd18804">
    <property type="entry name" value="SF2_C_priA"/>
    <property type="match status" value="1"/>
</dbReference>
<dbReference type="RefSeq" id="WP_015006738.1">
    <property type="nucleotide sequence ID" value="NZ_KE646808.1"/>
</dbReference>
<keyword evidence="9 12" id="KW-0238">DNA-binding</keyword>
<feature type="domain" description="Helicase C-terminal" evidence="14">
    <location>
        <begin position="462"/>
        <end position="641"/>
    </location>
</feature>
<evidence type="ECO:0000256" key="2">
    <source>
        <dbReference type="ARBA" id="ARBA00022705"/>
    </source>
</evidence>
<dbReference type="GO" id="GO:0005524">
    <property type="term" value="F:ATP binding"/>
    <property type="evidence" value="ECO:0007669"/>
    <property type="project" value="UniProtKB-UniRule"/>
</dbReference>
<dbReference type="GO" id="GO:0003677">
    <property type="term" value="F:DNA binding"/>
    <property type="evidence" value="ECO:0007669"/>
    <property type="project" value="UniProtKB-UniRule"/>
</dbReference>
<dbReference type="InterPro" id="IPR040498">
    <property type="entry name" value="PriA_CRR"/>
</dbReference>
<dbReference type="PANTHER" id="PTHR30580">
    <property type="entry name" value="PRIMOSOMAL PROTEIN N"/>
    <property type="match status" value="1"/>
</dbReference>
<feature type="binding site" evidence="12">
    <location>
        <position position="478"/>
    </location>
    <ligand>
        <name>Zn(2+)</name>
        <dbReference type="ChEBI" id="CHEBI:29105"/>
        <label>1</label>
    </ligand>
</feature>
<evidence type="ECO:0000256" key="6">
    <source>
        <dbReference type="ARBA" id="ARBA00022806"/>
    </source>
</evidence>
<protein>
    <recommendedName>
        <fullName evidence="12">Replication restart protein PriA</fullName>
    </recommendedName>
    <alternativeName>
        <fullName evidence="12">ATP-dependent DNA helicase PriA</fullName>
        <ecNumber evidence="12">5.6.2.4</ecNumber>
    </alternativeName>
    <alternativeName>
        <fullName evidence="12">DNA 3'-5' helicase PriA</fullName>
    </alternativeName>
</protein>
<evidence type="ECO:0000313" key="15">
    <source>
        <dbReference type="EMBL" id="EPD12958.1"/>
    </source>
</evidence>
<dbReference type="SMART" id="SM00487">
    <property type="entry name" value="DEXDc"/>
    <property type="match status" value="1"/>
</dbReference>
<dbReference type="Pfam" id="PF18074">
    <property type="entry name" value="PriA_C"/>
    <property type="match status" value="1"/>
</dbReference>
<feature type="binding site" evidence="12">
    <location>
        <position position="441"/>
    </location>
    <ligand>
        <name>Zn(2+)</name>
        <dbReference type="ChEBI" id="CHEBI:29105"/>
        <label>1</label>
    </ligand>
</feature>
<dbReference type="InterPro" id="IPR014001">
    <property type="entry name" value="Helicase_ATP-bd"/>
</dbReference>
<dbReference type="FunFam" id="3.40.1440.60:FF:000001">
    <property type="entry name" value="Primosomal protein N"/>
    <property type="match status" value="1"/>
</dbReference>
<dbReference type="GO" id="GO:0006270">
    <property type="term" value="P:DNA replication initiation"/>
    <property type="evidence" value="ECO:0007669"/>
    <property type="project" value="TreeGrafter"/>
</dbReference>
<dbReference type="Pfam" id="PF00271">
    <property type="entry name" value="Helicase_C"/>
    <property type="match status" value="1"/>
</dbReference>
<evidence type="ECO:0000256" key="1">
    <source>
        <dbReference type="ARBA" id="ARBA00022515"/>
    </source>
</evidence>
<keyword evidence="8 12" id="KW-0067">ATP-binding</keyword>